<proteinExistence type="predicted"/>
<dbReference type="InterPro" id="IPR050570">
    <property type="entry name" value="Cell_wall_metabolism_enzyme"/>
</dbReference>
<dbReference type="Pfam" id="PF01551">
    <property type="entry name" value="Peptidase_M23"/>
    <property type="match status" value="1"/>
</dbReference>
<dbReference type="HOGENOM" id="CLU_074787_0_0_9"/>
<evidence type="ECO:0000256" key="1">
    <source>
        <dbReference type="SAM" id="Phobius"/>
    </source>
</evidence>
<organism evidence="3 4">
    <name type="scientific">Acetivibrio clariflavus (strain DSM 19732 / NBRC 101661 / EBR45)</name>
    <name type="common">Clostridium clariflavum</name>
    <dbReference type="NCBI Taxonomy" id="720554"/>
    <lineage>
        <taxon>Bacteria</taxon>
        <taxon>Bacillati</taxon>
        <taxon>Bacillota</taxon>
        <taxon>Clostridia</taxon>
        <taxon>Eubacteriales</taxon>
        <taxon>Oscillospiraceae</taxon>
        <taxon>Acetivibrio</taxon>
    </lineage>
</organism>
<keyword evidence="1" id="KW-1133">Transmembrane helix</keyword>
<dbReference type="AlphaFoldDB" id="G8M0I6"/>
<feature type="transmembrane region" description="Helical" evidence="1">
    <location>
        <begin position="6"/>
        <end position="23"/>
    </location>
</feature>
<dbReference type="eggNOG" id="COG0739">
    <property type="taxonomic scope" value="Bacteria"/>
</dbReference>
<dbReference type="SUPFAM" id="SSF51261">
    <property type="entry name" value="Duplicated hybrid motif"/>
    <property type="match status" value="1"/>
</dbReference>
<protein>
    <submittedName>
        <fullName evidence="3">Membrane-bound metallopeptidase</fullName>
    </submittedName>
</protein>
<dbReference type="Proteomes" id="UP000005435">
    <property type="component" value="Chromosome"/>
</dbReference>
<evidence type="ECO:0000259" key="2">
    <source>
        <dbReference type="Pfam" id="PF01551"/>
    </source>
</evidence>
<dbReference type="RefSeq" id="WP_014254645.1">
    <property type="nucleotide sequence ID" value="NC_016627.1"/>
</dbReference>
<feature type="transmembrane region" description="Helical" evidence="1">
    <location>
        <begin position="99"/>
        <end position="118"/>
    </location>
</feature>
<dbReference type="InterPro" id="IPR011055">
    <property type="entry name" value="Dup_hybrid_motif"/>
</dbReference>
<dbReference type="KEGG" id="ccl:Clocl_1380"/>
<gene>
    <name evidence="3" type="ordered locus">Clocl_1380</name>
</gene>
<accession>G8M0I6</accession>
<dbReference type="Gene3D" id="2.70.70.10">
    <property type="entry name" value="Glucose Permease (Domain IIA)"/>
    <property type="match status" value="1"/>
</dbReference>
<dbReference type="GO" id="GO:0004222">
    <property type="term" value="F:metalloendopeptidase activity"/>
    <property type="evidence" value="ECO:0007669"/>
    <property type="project" value="TreeGrafter"/>
</dbReference>
<feature type="transmembrane region" description="Helical" evidence="1">
    <location>
        <begin position="60"/>
        <end position="78"/>
    </location>
</feature>
<reference evidence="4" key="1">
    <citation type="submission" date="2011-12" db="EMBL/GenBank/DDBJ databases">
        <title>Complete sequence of Clostridium clariflavum DSM 19732.</title>
        <authorList>
            <consortium name="US DOE Joint Genome Institute"/>
            <person name="Lucas S."/>
            <person name="Han J."/>
            <person name="Lapidus A."/>
            <person name="Cheng J.-F."/>
            <person name="Goodwin L."/>
            <person name="Pitluck S."/>
            <person name="Peters L."/>
            <person name="Teshima H."/>
            <person name="Detter J.C."/>
            <person name="Han C."/>
            <person name="Tapia R."/>
            <person name="Land M."/>
            <person name="Hauser L."/>
            <person name="Kyrpides N."/>
            <person name="Ivanova N."/>
            <person name="Pagani I."/>
            <person name="Kitzmiller T."/>
            <person name="Lynd L."/>
            <person name="Izquierdo J."/>
            <person name="Woyke T."/>
        </authorList>
    </citation>
    <scope>NUCLEOTIDE SEQUENCE [LARGE SCALE GENOMIC DNA]</scope>
    <source>
        <strain evidence="4">DSM 19732 / NBRC 101661 / EBR45</strain>
    </source>
</reference>
<keyword evidence="4" id="KW-1185">Reference proteome</keyword>
<evidence type="ECO:0000313" key="4">
    <source>
        <dbReference type="Proteomes" id="UP000005435"/>
    </source>
</evidence>
<evidence type="ECO:0000313" key="3">
    <source>
        <dbReference type="EMBL" id="AEV68031.1"/>
    </source>
</evidence>
<keyword evidence="1" id="KW-0472">Membrane</keyword>
<dbReference type="PANTHER" id="PTHR21666">
    <property type="entry name" value="PEPTIDASE-RELATED"/>
    <property type="match status" value="1"/>
</dbReference>
<dbReference type="OrthoDB" id="9809488at2"/>
<dbReference type="STRING" id="720554.Clocl_1380"/>
<keyword evidence="1" id="KW-0812">Transmembrane</keyword>
<dbReference type="CDD" id="cd12797">
    <property type="entry name" value="M23_peptidase"/>
    <property type="match status" value="1"/>
</dbReference>
<reference evidence="3 4" key="2">
    <citation type="journal article" date="2012" name="Stand. Genomic Sci.">
        <title>Complete Genome Sequence of Clostridium clariflavum DSM 19732.</title>
        <authorList>
            <person name="Izquierdo J.A."/>
            <person name="Goodwin L."/>
            <person name="Davenport K.W."/>
            <person name="Teshima H."/>
            <person name="Bruce D."/>
            <person name="Detter C."/>
            <person name="Tapia R."/>
            <person name="Han S."/>
            <person name="Land M."/>
            <person name="Hauser L."/>
            <person name="Jeffries C.D."/>
            <person name="Han J."/>
            <person name="Pitluck S."/>
            <person name="Nolan M."/>
            <person name="Chen A."/>
            <person name="Huntemann M."/>
            <person name="Mavromatis K."/>
            <person name="Mikhailova N."/>
            <person name="Liolios K."/>
            <person name="Woyke T."/>
            <person name="Lynd L.R."/>
        </authorList>
    </citation>
    <scope>NUCLEOTIDE SEQUENCE [LARGE SCALE GENOMIC DNA]</scope>
    <source>
        <strain evidence="4">DSM 19732 / NBRC 101661 / EBR45</strain>
    </source>
</reference>
<dbReference type="EMBL" id="CP003065">
    <property type="protein sequence ID" value="AEV68031.1"/>
    <property type="molecule type" value="Genomic_DNA"/>
</dbReference>
<name>G8M0I6_ACECE</name>
<feature type="domain" description="M23ase beta-sheet core" evidence="2">
    <location>
        <begin position="189"/>
        <end position="284"/>
    </location>
</feature>
<feature type="transmembrane region" description="Helical" evidence="1">
    <location>
        <begin position="30"/>
        <end position="54"/>
    </location>
</feature>
<dbReference type="PANTHER" id="PTHR21666:SF270">
    <property type="entry name" value="MUREIN HYDROLASE ACTIVATOR ENVC"/>
    <property type="match status" value="1"/>
</dbReference>
<sequence length="287" mass="33045">MVYNVLSVFIGLFLTPVMLIWFWKNKPLCLIEWIINFLLVGLFIVYMYFAGLWAYITGYYAKYLVIILFAVISFLTFIKARRLKFLCTTSVATKFSFGCKIFIVFIFLLINVSIIFSFRNKEKDIVNLSFPFKDGIYYIAHGGNNTILNYHNSRDYMKYALDIVKLDKFGFRAKGVFPRELEKYNIFEEEVYSPCSGTVIEAVDGMEDYPPGVYMLNKSMARPNYIVIQSGDLKVLMSHFQKDSIKVKPGDTVKEGQLIGKVGDSGLSFEPHQHIQVTKDGHGVKFM</sequence>
<dbReference type="InterPro" id="IPR016047">
    <property type="entry name" value="M23ase_b-sheet_dom"/>
</dbReference>